<dbReference type="InterPro" id="IPR037171">
    <property type="entry name" value="NagB/RpiA_transferase-like"/>
</dbReference>
<keyword evidence="7" id="KW-1185">Reference proteome</keyword>
<feature type="binding site" evidence="4">
    <location>
        <position position="59"/>
    </location>
    <ligand>
        <name>substrate</name>
    </ligand>
</feature>
<dbReference type="NCBIfam" id="TIGR02727">
    <property type="entry name" value="MTHFS_bact"/>
    <property type="match status" value="1"/>
</dbReference>
<name>A0A7K1L9L5_9ACTN</name>
<keyword evidence="3 4" id="KW-0067">ATP-binding</keyword>
<dbReference type="GO" id="GO:0009396">
    <property type="term" value="P:folic acid-containing compound biosynthetic process"/>
    <property type="evidence" value="ECO:0007669"/>
    <property type="project" value="TreeGrafter"/>
</dbReference>
<dbReference type="GO" id="GO:0035999">
    <property type="term" value="P:tetrahydrofolate interconversion"/>
    <property type="evidence" value="ECO:0007669"/>
    <property type="project" value="TreeGrafter"/>
</dbReference>
<dbReference type="GO" id="GO:0046872">
    <property type="term" value="F:metal ion binding"/>
    <property type="evidence" value="ECO:0007669"/>
    <property type="project" value="UniProtKB-KW"/>
</dbReference>
<dbReference type="PIRSF" id="PIRSF006806">
    <property type="entry name" value="FTHF_cligase"/>
    <property type="match status" value="1"/>
</dbReference>
<dbReference type="InterPro" id="IPR024185">
    <property type="entry name" value="FTHF_cligase-like_sf"/>
</dbReference>
<proteinExistence type="inferred from homology"/>
<reference evidence="6 7" key="1">
    <citation type="submission" date="2019-11" db="EMBL/GenBank/DDBJ databases">
        <authorList>
            <person name="Cao P."/>
        </authorList>
    </citation>
    <scope>NUCLEOTIDE SEQUENCE [LARGE SCALE GENOMIC DNA]</scope>
    <source>
        <strain evidence="6 7">NEAU-AAG5</strain>
    </source>
</reference>
<feature type="binding site" evidence="4">
    <location>
        <begin position="13"/>
        <end position="17"/>
    </location>
    <ligand>
        <name>ATP</name>
        <dbReference type="ChEBI" id="CHEBI:30616"/>
    </ligand>
</feature>
<organism evidence="6 7">
    <name type="scientific">Actinomadura litoris</name>
    <dbReference type="NCBI Taxonomy" id="2678616"/>
    <lineage>
        <taxon>Bacteria</taxon>
        <taxon>Bacillati</taxon>
        <taxon>Actinomycetota</taxon>
        <taxon>Actinomycetes</taxon>
        <taxon>Streptosporangiales</taxon>
        <taxon>Thermomonosporaceae</taxon>
        <taxon>Actinomadura</taxon>
    </lineage>
</organism>
<feature type="binding site" evidence="4">
    <location>
        <position position="64"/>
    </location>
    <ligand>
        <name>substrate</name>
    </ligand>
</feature>
<gene>
    <name evidence="6" type="ORF">GNZ18_30455</name>
</gene>
<dbReference type="GO" id="GO:0030272">
    <property type="term" value="F:5-formyltetrahydrofolate cyclo-ligase activity"/>
    <property type="evidence" value="ECO:0007669"/>
    <property type="project" value="UniProtKB-EC"/>
</dbReference>
<dbReference type="RefSeq" id="WP_156220054.1">
    <property type="nucleotide sequence ID" value="NZ_WOFH01000012.1"/>
</dbReference>
<evidence type="ECO:0000256" key="1">
    <source>
        <dbReference type="ARBA" id="ARBA00010638"/>
    </source>
</evidence>
<comment type="similarity">
    <text evidence="1 5">Belongs to the 5-formyltetrahydrofolate cyclo-ligase family.</text>
</comment>
<feature type="binding site" evidence="4">
    <location>
        <begin position="142"/>
        <end position="150"/>
    </location>
    <ligand>
        <name>ATP</name>
        <dbReference type="ChEBI" id="CHEBI:30616"/>
    </ligand>
</feature>
<dbReference type="GO" id="GO:0005524">
    <property type="term" value="F:ATP binding"/>
    <property type="evidence" value="ECO:0007669"/>
    <property type="project" value="UniProtKB-KW"/>
</dbReference>
<dbReference type="PANTHER" id="PTHR23407">
    <property type="entry name" value="ATPASE INHIBITOR/5-FORMYLTETRAHYDROFOLATE CYCLO-LIGASE"/>
    <property type="match status" value="1"/>
</dbReference>
<protein>
    <recommendedName>
        <fullName evidence="5">5-formyltetrahydrofolate cyclo-ligase</fullName>
        <ecNumber evidence="5">6.3.3.2</ecNumber>
    </recommendedName>
</protein>
<sequence>MREDHSVHDIVTKTRLRAELLGKRATMSSDVRSDAARSIRDALLSEPEIEMAGTVAAHVSLDSEPDTRGLLFALWKRGTYVLLPRLLPDGDLDWASYEGPDSLAPGPHGILEPTEPPRGPGAVASADVVLAPAVAVDRAGMRLGRGGGSYDRALARVGPAILTVAVLYDGELLPEVPAEPHDQRVRAAVTPSGGLLRLG</sequence>
<accession>A0A7K1L9L5</accession>
<evidence type="ECO:0000256" key="4">
    <source>
        <dbReference type="PIRSR" id="PIRSR006806-1"/>
    </source>
</evidence>
<keyword evidence="2 4" id="KW-0547">Nucleotide-binding</keyword>
<dbReference type="Gene3D" id="3.40.50.10420">
    <property type="entry name" value="NagB/RpiA/CoA transferase-like"/>
    <property type="match status" value="1"/>
</dbReference>
<keyword evidence="5" id="KW-0479">Metal-binding</keyword>
<comment type="cofactor">
    <cofactor evidence="5">
        <name>Mg(2+)</name>
        <dbReference type="ChEBI" id="CHEBI:18420"/>
    </cofactor>
</comment>
<dbReference type="EC" id="6.3.3.2" evidence="5"/>
<dbReference type="EMBL" id="WOFH01000012">
    <property type="protein sequence ID" value="MUN40895.1"/>
    <property type="molecule type" value="Genomic_DNA"/>
</dbReference>
<evidence type="ECO:0000313" key="6">
    <source>
        <dbReference type="EMBL" id="MUN40895.1"/>
    </source>
</evidence>
<dbReference type="SUPFAM" id="SSF100950">
    <property type="entry name" value="NagB/RpiA/CoA transferase-like"/>
    <property type="match status" value="1"/>
</dbReference>
<dbReference type="InterPro" id="IPR002698">
    <property type="entry name" value="FTHF_cligase"/>
</dbReference>
<dbReference type="AlphaFoldDB" id="A0A7K1L9L5"/>
<keyword evidence="6" id="KW-0436">Ligase</keyword>
<keyword evidence="5" id="KW-0460">Magnesium</keyword>
<evidence type="ECO:0000256" key="2">
    <source>
        <dbReference type="ARBA" id="ARBA00022741"/>
    </source>
</evidence>
<comment type="catalytic activity">
    <reaction evidence="5">
        <text>(6S)-5-formyl-5,6,7,8-tetrahydrofolate + ATP = (6R)-5,10-methenyltetrahydrofolate + ADP + phosphate</text>
        <dbReference type="Rhea" id="RHEA:10488"/>
        <dbReference type="ChEBI" id="CHEBI:30616"/>
        <dbReference type="ChEBI" id="CHEBI:43474"/>
        <dbReference type="ChEBI" id="CHEBI:57455"/>
        <dbReference type="ChEBI" id="CHEBI:57457"/>
        <dbReference type="ChEBI" id="CHEBI:456216"/>
        <dbReference type="EC" id="6.3.3.2"/>
    </reaction>
</comment>
<dbReference type="Pfam" id="PF01812">
    <property type="entry name" value="5-FTHF_cyc-lig"/>
    <property type="match status" value="1"/>
</dbReference>
<evidence type="ECO:0000256" key="3">
    <source>
        <dbReference type="ARBA" id="ARBA00022840"/>
    </source>
</evidence>
<dbReference type="PANTHER" id="PTHR23407:SF1">
    <property type="entry name" value="5-FORMYLTETRAHYDROFOLATE CYCLO-LIGASE"/>
    <property type="match status" value="1"/>
</dbReference>
<dbReference type="Proteomes" id="UP000432015">
    <property type="component" value="Unassembled WGS sequence"/>
</dbReference>
<evidence type="ECO:0000256" key="5">
    <source>
        <dbReference type="RuleBase" id="RU361279"/>
    </source>
</evidence>
<evidence type="ECO:0000313" key="7">
    <source>
        <dbReference type="Proteomes" id="UP000432015"/>
    </source>
</evidence>
<comment type="caution">
    <text evidence="6">The sequence shown here is derived from an EMBL/GenBank/DDBJ whole genome shotgun (WGS) entry which is preliminary data.</text>
</comment>